<keyword evidence="1" id="KW-0175">Coiled coil</keyword>
<feature type="coiled-coil region" evidence="1">
    <location>
        <begin position="168"/>
        <end position="216"/>
    </location>
</feature>
<proteinExistence type="predicted"/>
<evidence type="ECO:0000256" key="1">
    <source>
        <dbReference type="SAM" id="Coils"/>
    </source>
</evidence>
<evidence type="ECO:0000313" key="2">
    <source>
        <dbReference type="EMBL" id="EMB13451.1"/>
    </source>
</evidence>
<dbReference type="EMBL" id="ANMO01000259">
    <property type="protein sequence ID" value="EMB13451.1"/>
    <property type="molecule type" value="Genomic_DNA"/>
</dbReference>
<accession>M2A3B4</accession>
<keyword evidence="3" id="KW-1185">Reference proteome</keyword>
<gene>
    <name evidence="2" type="ORF">RE6C_05809</name>
</gene>
<dbReference type="Proteomes" id="UP000011529">
    <property type="component" value="Unassembled WGS sequence"/>
</dbReference>
<dbReference type="AlphaFoldDB" id="M2A3B4"/>
<name>M2A3B4_9BACT</name>
<protein>
    <submittedName>
        <fullName evidence="2">Uncharacterized protein</fullName>
    </submittedName>
</protein>
<reference evidence="2" key="1">
    <citation type="submission" date="2012-11" db="EMBL/GenBank/DDBJ databases">
        <title>Permanent draft genomes of Rhodopirellula europaea strain SH398 and 6C.</title>
        <authorList>
            <person name="Richter M."/>
            <person name="Richter-Heitmann T."/>
            <person name="Frank C."/>
            <person name="Harder J."/>
            <person name="Glockner F.O."/>
        </authorList>
    </citation>
    <scope>NUCLEOTIDE SEQUENCE</scope>
    <source>
        <strain evidence="2">6C</strain>
    </source>
</reference>
<reference evidence="2" key="2">
    <citation type="journal article" date="2013" name="Mar. Genomics">
        <title>Expression of sulfatases in Rhodopirellula baltica and the diversity of sulfatases in the genus Rhodopirellula.</title>
        <authorList>
            <person name="Wegner C.E."/>
            <person name="Richter-Heitmann T."/>
            <person name="Klindworth A."/>
            <person name="Klockow C."/>
            <person name="Richter M."/>
            <person name="Achstetter T."/>
            <person name="Glockner F.O."/>
            <person name="Harder J."/>
        </authorList>
    </citation>
    <scope>NUCLEOTIDE SEQUENCE [LARGE SCALE GENOMIC DNA]</scope>
    <source>
        <strain evidence="2">6C</strain>
    </source>
</reference>
<comment type="caution">
    <text evidence="2">The sequence shown here is derived from an EMBL/GenBank/DDBJ whole genome shotgun (WGS) entry which is preliminary data.</text>
</comment>
<evidence type="ECO:0000313" key="3">
    <source>
        <dbReference type="Proteomes" id="UP000011529"/>
    </source>
</evidence>
<organism evidence="2 3">
    <name type="scientific">Rhodopirellula europaea 6C</name>
    <dbReference type="NCBI Taxonomy" id="1263867"/>
    <lineage>
        <taxon>Bacteria</taxon>
        <taxon>Pseudomonadati</taxon>
        <taxon>Planctomycetota</taxon>
        <taxon>Planctomycetia</taxon>
        <taxon>Pirellulales</taxon>
        <taxon>Pirellulaceae</taxon>
        <taxon>Rhodopirellula</taxon>
    </lineage>
</organism>
<sequence>MQQIYERLRDKNRHLPFIFVTKSQDGDGLAINPVQLYRFLLGNANVFAFYDDAVLAGMNYLLGDDFRVGEGSVRCFHRYFDKKHTGNQRWHRYFSPHQIEEQGEQWVIQAIANGFARNSDCLSARDIKSFNDIHSVRRSAQVKRLRQAIADRAASTNDEELNEMIIAYDELEKAMAEIESFANQLSKEKDAAEQAQAEMRYQIREAERLRQQYQDAATIQKTVDTFKELPKSLSEALQMAERLFPDKLAVTENAYKTATEFSQGSEYWRKQESVATAWNFLFCFANVLHELVFTEVAGDPSCQFKDSTGYDYAPTEGSMTKDDSKMMRKRSFTYKGTQFDMSPHLKLNKKKGEYLRLHFAIDQKKKRFIVNHFGEHIETAGTRRQS</sequence>
<dbReference type="PATRIC" id="fig|1263867.3.peg.6225"/>